<dbReference type="EMBL" id="LRTT01000001">
    <property type="protein sequence ID" value="RFD77817.1"/>
    <property type="molecule type" value="Genomic_DNA"/>
</dbReference>
<reference evidence="1 2" key="1">
    <citation type="submission" date="2016-02" db="EMBL/GenBank/DDBJ databases">
        <title>Gardnerella vaginalis Subgroups Defined by cpn60 Sequencing and Sialidase Activity in Isolates from Canada, Belgium and Kenya.</title>
        <authorList>
            <person name="Schellenberg J."/>
            <person name="Paramel Jayaprakash T."/>
            <person name="Withana Gamage N."/>
            <person name="Patterson M.H."/>
            <person name="Vaneechoutte M."/>
            <person name="Hill J.E."/>
        </authorList>
    </citation>
    <scope>NUCLEOTIDE SEQUENCE [LARGE SCALE GENOMIC DNA]</scope>
    <source>
        <strain evidence="1 2">N144</strain>
    </source>
</reference>
<evidence type="ECO:0000313" key="2">
    <source>
        <dbReference type="Proteomes" id="UP000258533"/>
    </source>
</evidence>
<dbReference type="Proteomes" id="UP000258533">
    <property type="component" value="Unassembled WGS sequence"/>
</dbReference>
<name>A0A2I1Q844_GARVA</name>
<proteinExistence type="predicted"/>
<gene>
    <name evidence="1" type="ORF">AXE73_04365</name>
</gene>
<evidence type="ECO:0000313" key="1">
    <source>
        <dbReference type="EMBL" id="RFD77817.1"/>
    </source>
</evidence>
<dbReference type="AlphaFoldDB" id="A0A2I1Q844"/>
<organism evidence="1 2">
    <name type="scientific">Gardnerella vaginalis</name>
    <dbReference type="NCBI Taxonomy" id="2702"/>
    <lineage>
        <taxon>Bacteria</taxon>
        <taxon>Bacillati</taxon>
        <taxon>Actinomycetota</taxon>
        <taxon>Actinomycetes</taxon>
        <taxon>Bifidobacteriales</taxon>
        <taxon>Bifidobacteriaceae</taxon>
        <taxon>Gardnerella</taxon>
    </lineage>
</organism>
<comment type="caution">
    <text evidence="1">The sequence shown here is derived from an EMBL/GenBank/DDBJ whole genome shotgun (WGS) entry which is preliminary data.</text>
</comment>
<accession>A0A2I1Q844</accession>
<protein>
    <submittedName>
        <fullName evidence="1">Uncharacterized protein</fullName>
    </submittedName>
</protein>
<sequence>MIAASLNTLAAKLNAYVVNHKPNTVKFTICVCVVFDANTIKVQMQTKDKISKKSHKTRKNIHT</sequence>